<dbReference type="Pfam" id="PF02801">
    <property type="entry name" value="Ketoacyl-synt_C"/>
    <property type="match status" value="1"/>
</dbReference>
<name>B0LFU1_9BACT</name>
<dbReference type="InterPro" id="IPR014031">
    <property type="entry name" value="Ketoacyl_synth_C"/>
</dbReference>
<dbReference type="InterPro" id="IPR016039">
    <property type="entry name" value="Thiolase-like"/>
</dbReference>
<proteinExistence type="inferred from homology"/>
<dbReference type="PANTHER" id="PTHR11712">
    <property type="entry name" value="POLYKETIDE SYNTHASE-RELATED"/>
    <property type="match status" value="1"/>
</dbReference>
<dbReference type="InterPro" id="IPR020841">
    <property type="entry name" value="PKS_Beta-ketoAc_synthase_dom"/>
</dbReference>
<dbReference type="Pfam" id="PF00109">
    <property type="entry name" value="ketoacyl-synt"/>
    <property type="match status" value="1"/>
</dbReference>
<dbReference type="InterPro" id="IPR000794">
    <property type="entry name" value="Beta-ketoacyl_synthase"/>
</dbReference>
<evidence type="ECO:0000256" key="3">
    <source>
        <dbReference type="RuleBase" id="RU003694"/>
    </source>
</evidence>
<dbReference type="InterPro" id="IPR014030">
    <property type="entry name" value="Ketoacyl_synth_N"/>
</dbReference>
<protein>
    <submittedName>
        <fullName evidence="5">Beta-ketoacyl synthase</fullName>
    </submittedName>
</protein>
<dbReference type="PANTHER" id="PTHR11712:SF336">
    <property type="entry name" value="3-OXOACYL-[ACYL-CARRIER-PROTEIN] SYNTHASE, MITOCHONDRIAL"/>
    <property type="match status" value="1"/>
</dbReference>
<reference evidence="5" key="1">
    <citation type="journal article" date="2008" name="Appl. Environ. Microbiol.">
        <title>Forest soil metagenome gene cluster involved in antifungal activity expression in Escherichia coli.</title>
        <authorList>
            <person name="Chung E.J."/>
            <person name="Lim H.K."/>
            <person name="Kim J.C."/>
            <person name="Choi G.J."/>
            <person name="Park E.J."/>
            <person name="Lee M.H."/>
            <person name="Chung Y.R."/>
            <person name="Lee S.W."/>
        </authorList>
    </citation>
    <scope>NUCLEOTIDE SEQUENCE</scope>
</reference>
<evidence type="ECO:0000313" key="5">
    <source>
        <dbReference type="EMBL" id="ABW82986.1"/>
    </source>
</evidence>
<dbReference type="EMBL" id="EU099626">
    <property type="protein sequence ID" value="ABW82986.1"/>
    <property type="molecule type" value="Genomic_DNA"/>
</dbReference>
<dbReference type="GO" id="GO:0006633">
    <property type="term" value="P:fatty acid biosynthetic process"/>
    <property type="evidence" value="ECO:0007669"/>
    <property type="project" value="TreeGrafter"/>
</dbReference>
<sequence>MNTSADNTIVITGTGCLLPGSSTPAQFWDRLVQGESGLTPYSDERIGSRLIGHFGHLSAEQRAAAAEAVPFKLRRFASSCSMWGVKAATDALAHAGLDLKTIPDDRCGLFTAQGDYLHPSVQSFATGLGNAVPNDLPALTREFTHHRGMEPFMAIKSLANNMLAMASLTLGTRGDCGAFVQNKSATVAALRSAAFSLRHGYSDCALLICSGSYNEVLTLAELQRSGYLSAGAGGARSVRPFDRRRDGTIAGEGAVAFVLETAANARRRGAAVLATLGGIGNLVQQPGAQAGSDAYRRCADKALAGSGVDFGDIGAIVARGTGGQSHDAHEASLLAQLQQGRGGVPITCATPIVGSVPACPVDWLASIGILQEGVVPPIANLEDALDAGLHFVHGKPEQRDARHVLSLSAGYTGFHSAVLFSAASH</sequence>
<keyword evidence="2 3" id="KW-0808">Transferase</keyword>
<dbReference type="AlphaFoldDB" id="B0LFU1"/>
<evidence type="ECO:0000256" key="1">
    <source>
        <dbReference type="ARBA" id="ARBA00008467"/>
    </source>
</evidence>
<accession>B0LFU1</accession>
<organism evidence="5">
    <name type="scientific">uncultured bacterium pEAF66</name>
    <dbReference type="NCBI Taxonomy" id="480414"/>
    <lineage>
        <taxon>Bacteria</taxon>
        <taxon>environmental samples</taxon>
    </lineage>
</organism>
<dbReference type="SUPFAM" id="SSF53901">
    <property type="entry name" value="Thiolase-like"/>
    <property type="match status" value="2"/>
</dbReference>
<evidence type="ECO:0000259" key="4">
    <source>
        <dbReference type="PROSITE" id="PS52004"/>
    </source>
</evidence>
<dbReference type="SMART" id="SM00825">
    <property type="entry name" value="PKS_KS"/>
    <property type="match status" value="1"/>
</dbReference>
<feature type="domain" description="Ketosynthase family 3 (KS3)" evidence="4">
    <location>
        <begin position="6"/>
        <end position="422"/>
    </location>
</feature>
<dbReference type="PROSITE" id="PS52004">
    <property type="entry name" value="KS3_2"/>
    <property type="match status" value="1"/>
</dbReference>
<dbReference type="Gene3D" id="3.40.47.10">
    <property type="match status" value="2"/>
</dbReference>
<comment type="similarity">
    <text evidence="1 3">Belongs to the thiolase-like superfamily. Beta-ketoacyl-ACP synthases family.</text>
</comment>
<evidence type="ECO:0000256" key="2">
    <source>
        <dbReference type="ARBA" id="ARBA00022679"/>
    </source>
</evidence>
<dbReference type="GO" id="GO:0004315">
    <property type="term" value="F:3-oxoacyl-[acyl-carrier-protein] synthase activity"/>
    <property type="evidence" value="ECO:0007669"/>
    <property type="project" value="TreeGrafter"/>
</dbReference>